<dbReference type="KEGG" id="rain:Rai3103_03760"/>
<dbReference type="EMBL" id="CP045725">
    <property type="protein sequence ID" value="QGF22926.1"/>
    <property type="molecule type" value="Genomic_DNA"/>
</dbReference>
<organism evidence="4 5">
    <name type="scientific">Raineyella fluvialis</name>
    <dbReference type="NCBI Taxonomy" id="2662261"/>
    <lineage>
        <taxon>Bacteria</taxon>
        <taxon>Bacillati</taxon>
        <taxon>Actinomycetota</taxon>
        <taxon>Actinomycetes</taxon>
        <taxon>Propionibacteriales</taxon>
        <taxon>Propionibacteriaceae</taxon>
        <taxon>Raineyella</taxon>
    </lineage>
</organism>
<keyword evidence="2" id="KW-0472">Membrane</keyword>
<protein>
    <submittedName>
        <fullName evidence="4">Phosphatase PAP2 family protein</fullName>
    </submittedName>
</protein>
<reference evidence="4 5" key="1">
    <citation type="submission" date="2019-10" db="EMBL/GenBank/DDBJ databases">
        <title>Genomic analysis of Raineyella sp. CBA3103.</title>
        <authorList>
            <person name="Roh S.W."/>
        </authorList>
    </citation>
    <scope>NUCLEOTIDE SEQUENCE [LARGE SCALE GENOMIC DNA]</scope>
    <source>
        <strain evidence="4 5">CBA3103</strain>
    </source>
</reference>
<dbReference type="PANTHER" id="PTHR14969">
    <property type="entry name" value="SPHINGOSINE-1-PHOSPHATE PHOSPHOHYDROLASE"/>
    <property type="match status" value="1"/>
</dbReference>
<feature type="transmembrane region" description="Helical" evidence="2">
    <location>
        <begin position="129"/>
        <end position="148"/>
    </location>
</feature>
<accession>A0A5Q2FF71</accession>
<feature type="compositionally biased region" description="Basic residues" evidence="1">
    <location>
        <begin position="222"/>
        <end position="231"/>
    </location>
</feature>
<keyword evidence="5" id="KW-1185">Reference proteome</keyword>
<dbReference type="Proteomes" id="UP000386847">
    <property type="component" value="Chromosome"/>
</dbReference>
<keyword evidence="2" id="KW-0812">Transmembrane</keyword>
<feature type="transmembrane region" description="Helical" evidence="2">
    <location>
        <begin position="53"/>
        <end position="80"/>
    </location>
</feature>
<dbReference type="InterPro" id="IPR000326">
    <property type="entry name" value="PAP2/HPO"/>
</dbReference>
<keyword evidence="2" id="KW-1133">Transmembrane helix</keyword>
<dbReference type="AlphaFoldDB" id="A0A5Q2FF71"/>
<dbReference type="RefSeq" id="WP_153571453.1">
    <property type="nucleotide sequence ID" value="NZ_CP045725.1"/>
</dbReference>
<evidence type="ECO:0000256" key="1">
    <source>
        <dbReference type="SAM" id="MobiDB-lite"/>
    </source>
</evidence>
<feature type="transmembrane region" description="Helical" evidence="2">
    <location>
        <begin position="12"/>
        <end position="33"/>
    </location>
</feature>
<feature type="domain" description="Phosphatidic acid phosphatase type 2/haloperoxidase" evidence="3">
    <location>
        <begin position="87"/>
        <end position="193"/>
    </location>
</feature>
<dbReference type="InterPro" id="IPR036938">
    <property type="entry name" value="PAP2/HPO_sf"/>
</dbReference>
<name>A0A5Q2FF71_9ACTN</name>
<dbReference type="Gene3D" id="1.20.144.10">
    <property type="entry name" value="Phosphatidic acid phosphatase type 2/haloperoxidase"/>
    <property type="match status" value="1"/>
</dbReference>
<evidence type="ECO:0000259" key="3">
    <source>
        <dbReference type="Pfam" id="PF01569"/>
    </source>
</evidence>
<evidence type="ECO:0000313" key="4">
    <source>
        <dbReference type="EMBL" id="QGF22926.1"/>
    </source>
</evidence>
<gene>
    <name evidence="4" type="ORF">Rai3103_03760</name>
</gene>
<dbReference type="SUPFAM" id="SSF48317">
    <property type="entry name" value="Acid phosphatase/Vanadium-dependent haloperoxidase"/>
    <property type="match status" value="1"/>
</dbReference>
<dbReference type="Pfam" id="PF01569">
    <property type="entry name" value="PAP2"/>
    <property type="match status" value="1"/>
</dbReference>
<evidence type="ECO:0000256" key="2">
    <source>
        <dbReference type="SAM" id="Phobius"/>
    </source>
</evidence>
<feature type="region of interest" description="Disordered" evidence="1">
    <location>
        <begin position="200"/>
        <end position="231"/>
    </location>
</feature>
<evidence type="ECO:0000313" key="5">
    <source>
        <dbReference type="Proteomes" id="UP000386847"/>
    </source>
</evidence>
<proteinExistence type="predicted"/>
<feature type="transmembrane region" description="Helical" evidence="2">
    <location>
        <begin position="87"/>
        <end position="109"/>
    </location>
</feature>
<sequence length="231" mass="24967">MSEPLPHRVRLWLPPTALLVYVVWTLLAVSGLLGPFDRLLLLDPPLDRAHGAFQLLAAVGIVGAPVVLYTGLVLLAYWAYRRRLRELALAIVLAGALSWAGITLAKIVLRMPRPPYSPDILAVSGWGYPSGHLSAIVTVAVMVTATMMTTRQSHATTRGWRVGGVALVLLYAIDRWGLGAHWFSDIVGGALWGRSRPAGHSCSPRCTSTANPPPAPSIPPRTRSRSRPAPR</sequence>
<dbReference type="PANTHER" id="PTHR14969:SF13">
    <property type="entry name" value="AT30094P"/>
    <property type="match status" value="1"/>
</dbReference>